<reference evidence="3 4" key="1">
    <citation type="submission" date="2016-11" db="EMBL/GenBank/DDBJ databases">
        <authorList>
            <person name="Jaros S."/>
            <person name="Januszkiewicz K."/>
            <person name="Wedrychowicz H."/>
        </authorList>
    </citation>
    <scope>NUCLEOTIDE SEQUENCE [LARGE SCALE GENOMIC DNA]</scope>
    <source>
        <strain evidence="3 4">DSM 21986</strain>
    </source>
</reference>
<feature type="domain" description="Sulfatase N-terminal" evidence="2">
    <location>
        <begin position="34"/>
        <end position="321"/>
    </location>
</feature>
<evidence type="ECO:0000313" key="4">
    <source>
        <dbReference type="Proteomes" id="UP000184041"/>
    </source>
</evidence>
<evidence type="ECO:0000259" key="2">
    <source>
        <dbReference type="Pfam" id="PF00884"/>
    </source>
</evidence>
<name>A0A1M5DU92_9BACT</name>
<accession>A0A1M5DU92</accession>
<dbReference type="Gene3D" id="3.40.720.10">
    <property type="entry name" value="Alkaline Phosphatase, subunit A"/>
    <property type="match status" value="1"/>
</dbReference>
<proteinExistence type="predicted"/>
<dbReference type="PANTHER" id="PTHR43751">
    <property type="entry name" value="SULFATASE"/>
    <property type="match status" value="1"/>
</dbReference>
<dbReference type="OrthoDB" id="9777768at2"/>
<dbReference type="Proteomes" id="UP000184041">
    <property type="component" value="Unassembled WGS sequence"/>
</dbReference>
<dbReference type="InterPro" id="IPR052701">
    <property type="entry name" value="GAG_Ulvan_Degrading_Sulfatases"/>
</dbReference>
<dbReference type="InterPro" id="IPR017850">
    <property type="entry name" value="Alkaline_phosphatase_core_sf"/>
</dbReference>
<organism evidence="3 4">
    <name type="scientific">Fodinibius roseus</name>
    <dbReference type="NCBI Taxonomy" id="1194090"/>
    <lineage>
        <taxon>Bacteria</taxon>
        <taxon>Pseudomonadati</taxon>
        <taxon>Balneolota</taxon>
        <taxon>Balneolia</taxon>
        <taxon>Balneolales</taxon>
        <taxon>Balneolaceae</taxon>
        <taxon>Fodinibius</taxon>
    </lineage>
</organism>
<evidence type="ECO:0000256" key="1">
    <source>
        <dbReference type="SAM" id="MobiDB-lite"/>
    </source>
</evidence>
<dbReference type="AlphaFoldDB" id="A0A1M5DU92"/>
<sequence length="522" mass="58629">MNTVRSFGFLAKKILLLSLITCWGISGHAQEQRPNILFVISDDQSFPHASAYGSEFVDTPAFDRVAGEGILFMNGFVASPGCSPSRAAILTGRYPWQNEAAGTHASSFSEKYTVLPDLLEEAGYTVGYTGKGWGPGDWEAGGRERNPAGPAFQDEELTPPHDYIRDTDYAGNFRVFLEQRPQESPFYFWLGTSEPHRAYEEGIGRAAGKKLEDVEVPDYLPDTPEVRGDLLDYAVEIEWFDRHLGEALALLKERGELENTMIIVTSDNGMPFPRAKANLYEDGIHVPLAIRWGEHVAGGRVVEDLVSLIDIMPTVLEAAGVEHRGEYVMTGKSLMNILTSSEEGIVDPSRLAVYSGRERHSSSRWNHLGYPQRSLRTHQYLYIRNFAPQRWPAGSPRRIEDGQLTPMHSGYHDIDAAPALEVMTEQADDPYFNRYLHLAVGRRPAEELYNIKKDPACINNLALDPEYEELTQSFRERLRGVLNKTGDPRVAGDGDVWESYPRLRGPMREFPAPEWVLPVKED</sequence>
<dbReference type="PANTHER" id="PTHR43751:SF1">
    <property type="entry name" value="SULFATASE ATSG-RELATED"/>
    <property type="match status" value="1"/>
</dbReference>
<dbReference type="EMBL" id="FQUS01000012">
    <property type="protein sequence ID" value="SHF70500.1"/>
    <property type="molecule type" value="Genomic_DNA"/>
</dbReference>
<dbReference type="InterPro" id="IPR000917">
    <property type="entry name" value="Sulfatase_N"/>
</dbReference>
<evidence type="ECO:0000313" key="3">
    <source>
        <dbReference type="EMBL" id="SHF70500.1"/>
    </source>
</evidence>
<dbReference type="CDD" id="cd16027">
    <property type="entry name" value="SGSH"/>
    <property type="match status" value="1"/>
</dbReference>
<dbReference type="Pfam" id="PF00884">
    <property type="entry name" value="Sulfatase"/>
    <property type="match status" value="1"/>
</dbReference>
<feature type="region of interest" description="Disordered" evidence="1">
    <location>
        <begin position="139"/>
        <end position="161"/>
    </location>
</feature>
<dbReference type="STRING" id="1194090.SAMN05443144_11236"/>
<gene>
    <name evidence="3" type="ORF">SAMN05443144_11236</name>
</gene>
<dbReference type="SUPFAM" id="SSF53649">
    <property type="entry name" value="Alkaline phosphatase-like"/>
    <property type="match status" value="1"/>
</dbReference>
<keyword evidence="4" id="KW-1185">Reference proteome</keyword>
<protein>
    <submittedName>
        <fullName evidence="3">Uncharacterized sulfatase</fullName>
    </submittedName>
</protein>